<evidence type="ECO:0000313" key="2">
    <source>
        <dbReference type="Proteomes" id="UP001602245"/>
    </source>
</evidence>
<accession>A0ABW6W6E3</accession>
<sequence length="203" mass="22031">MPPADAVRQAERMRGFLEDVEGLARSAPPGRWPRLGQIEGTDPSGTVSFVIDDQGAFVTVYLAPEWSENDDGLPSALKAAQRNALDKLNVARLTFRRLLGPSPAPPASDDGFRPRYGLSRTTDYEELLGSWRTMTAESYQRFYEYERRGAGGPVEVSGPAGLVRLTVDNGVITDVRLPVGGVTSERLAEDIRAALHEAGGHHG</sequence>
<organism evidence="1 2">
    <name type="scientific">Paractinoplanes globisporus</name>
    <dbReference type="NCBI Taxonomy" id="113565"/>
    <lineage>
        <taxon>Bacteria</taxon>
        <taxon>Bacillati</taxon>
        <taxon>Actinomycetota</taxon>
        <taxon>Actinomycetes</taxon>
        <taxon>Micromonosporales</taxon>
        <taxon>Micromonosporaceae</taxon>
        <taxon>Paractinoplanes</taxon>
    </lineage>
</organism>
<dbReference type="Proteomes" id="UP001602245">
    <property type="component" value="Unassembled WGS sequence"/>
</dbReference>
<evidence type="ECO:0000313" key="1">
    <source>
        <dbReference type="EMBL" id="MFF5288877.1"/>
    </source>
</evidence>
<comment type="caution">
    <text evidence="1">The sequence shown here is derived from an EMBL/GenBank/DDBJ whole genome shotgun (WGS) entry which is preliminary data.</text>
</comment>
<protein>
    <submittedName>
        <fullName evidence="1">Uncharacterized protein</fullName>
    </submittedName>
</protein>
<keyword evidence="2" id="KW-1185">Reference proteome</keyword>
<name>A0ABW6W6E3_9ACTN</name>
<proteinExistence type="predicted"/>
<gene>
    <name evidence="1" type="ORF">ACFY35_05525</name>
</gene>
<reference evidence="1 2" key="1">
    <citation type="submission" date="2024-10" db="EMBL/GenBank/DDBJ databases">
        <title>The Natural Products Discovery Center: Release of the First 8490 Sequenced Strains for Exploring Actinobacteria Biosynthetic Diversity.</title>
        <authorList>
            <person name="Kalkreuter E."/>
            <person name="Kautsar S.A."/>
            <person name="Yang D."/>
            <person name="Bader C.D."/>
            <person name="Teijaro C.N."/>
            <person name="Fluegel L."/>
            <person name="Davis C.M."/>
            <person name="Simpson J.R."/>
            <person name="Lauterbach L."/>
            <person name="Steele A.D."/>
            <person name="Gui C."/>
            <person name="Meng S."/>
            <person name="Li G."/>
            <person name="Viehrig K."/>
            <person name="Ye F."/>
            <person name="Su P."/>
            <person name="Kiefer A.F."/>
            <person name="Nichols A."/>
            <person name="Cepeda A.J."/>
            <person name="Yan W."/>
            <person name="Fan B."/>
            <person name="Jiang Y."/>
            <person name="Adhikari A."/>
            <person name="Zheng C.-J."/>
            <person name="Schuster L."/>
            <person name="Cowan T.M."/>
            <person name="Smanski M.J."/>
            <person name="Chevrette M.G."/>
            <person name="De Carvalho L.P.S."/>
            <person name="Shen B."/>
        </authorList>
    </citation>
    <scope>NUCLEOTIDE SEQUENCE [LARGE SCALE GENOMIC DNA]</scope>
    <source>
        <strain evidence="1 2">NPDC000087</strain>
    </source>
</reference>
<dbReference type="RefSeq" id="WP_020509224.1">
    <property type="nucleotide sequence ID" value="NZ_JBIAZU010000001.1"/>
</dbReference>
<dbReference type="EMBL" id="JBIAZU010000001">
    <property type="protein sequence ID" value="MFF5288877.1"/>
    <property type="molecule type" value="Genomic_DNA"/>
</dbReference>